<dbReference type="AlphaFoldDB" id="A0A6P1VT70"/>
<accession>A0A6P1VT70</accession>
<keyword evidence="3" id="KW-1185">Reference proteome</keyword>
<reference evidence="2 3" key="1">
    <citation type="submission" date="2019-11" db="EMBL/GenBank/DDBJ databases">
        <title>Spirosoma endbachense sp. nov., isolated from a natural salt meadow.</title>
        <authorList>
            <person name="Rojas J."/>
            <person name="Ambika Manirajan B."/>
            <person name="Ratering S."/>
            <person name="Suarez C."/>
            <person name="Geissler-Plaum R."/>
            <person name="Schnell S."/>
        </authorList>
    </citation>
    <scope>NUCLEOTIDE SEQUENCE [LARGE SCALE GENOMIC DNA]</scope>
    <source>
        <strain evidence="2 3">I-24</strain>
    </source>
</reference>
<evidence type="ECO:0000313" key="3">
    <source>
        <dbReference type="Proteomes" id="UP000464577"/>
    </source>
</evidence>
<feature type="domain" description="HTH-like" evidence="1">
    <location>
        <begin position="23"/>
        <end position="49"/>
    </location>
</feature>
<sequence>MGLHWSAYYYQPVLDEQYLLTFQYGYRKMQLVRLQAGCQVNHKRVRRLM</sequence>
<proteinExistence type="predicted"/>
<protein>
    <submittedName>
        <fullName evidence="2">IS3 family transposase</fullName>
    </submittedName>
</protein>
<dbReference type="EMBL" id="CP045997">
    <property type="protein sequence ID" value="QHV96431.1"/>
    <property type="molecule type" value="Genomic_DNA"/>
</dbReference>
<dbReference type="Proteomes" id="UP000464577">
    <property type="component" value="Chromosome"/>
</dbReference>
<evidence type="ECO:0000313" key="2">
    <source>
        <dbReference type="EMBL" id="QHV96431.1"/>
    </source>
</evidence>
<name>A0A6P1VT70_9BACT</name>
<organism evidence="2 3">
    <name type="scientific">Spirosoma endbachense</name>
    <dbReference type="NCBI Taxonomy" id="2666025"/>
    <lineage>
        <taxon>Bacteria</taxon>
        <taxon>Pseudomonadati</taxon>
        <taxon>Bacteroidota</taxon>
        <taxon>Cytophagia</taxon>
        <taxon>Cytophagales</taxon>
        <taxon>Cytophagaceae</taxon>
        <taxon>Spirosoma</taxon>
    </lineage>
</organism>
<dbReference type="Pfam" id="PF13276">
    <property type="entry name" value="HTH_21"/>
    <property type="match status" value="1"/>
</dbReference>
<dbReference type="KEGG" id="senf:GJR95_16005"/>
<dbReference type="InterPro" id="IPR025948">
    <property type="entry name" value="HTH-like_dom"/>
</dbReference>
<gene>
    <name evidence="2" type="ORF">GJR95_16005</name>
</gene>
<evidence type="ECO:0000259" key="1">
    <source>
        <dbReference type="Pfam" id="PF13276"/>
    </source>
</evidence>